<keyword evidence="9" id="KW-1185">Reference proteome</keyword>
<evidence type="ECO:0000259" key="7">
    <source>
        <dbReference type="PROSITE" id="PS50600"/>
    </source>
</evidence>
<keyword evidence="3" id="KW-0645">Protease</keyword>
<dbReference type="EMBL" id="CR382126">
    <property type="protein sequence ID" value="CAG99019.1"/>
    <property type="molecule type" value="Genomic_DNA"/>
</dbReference>
<gene>
    <name evidence="8" type="ORF">KLLA0_F27665g</name>
</gene>
<reference evidence="8 9" key="1">
    <citation type="journal article" date="2004" name="Nature">
        <title>Genome evolution in yeasts.</title>
        <authorList>
            <consortium name="Genolevures"/>
            <person name="Dujon B."/>
            <person name="Sherman D."/>
            <person name="Fischer G."/>
            <person name="Durrens P."/>
            <person name="Casaregola S."/>
            <person name="Lafontaine I."/>
            <person name="de Montigny J."/>
            <person name="Marck C."/>
            <person name="Neuveglise C."/>
            <person name="Talla E."/>
            <person name="Goffard N."/>
            <person name="Frangeul L."/>
            <person name="Aigle M."/>
            <person name="Anthouard V."/>
            <person name="Babour A."/>
            <person name="Barbe V."/>
            <person name="Barnay S."/>
            <person name="Blanchin S."/>
            <person name="Beckerich J.M."/>
            <person name="Beyne E."/>
            <person name="Bleykasten C."/>
            <person name="Boisrame A."/>
            <person name="Boyer J."/>
            <person name="Cattolico L."/>
            <person name="Confanioleri F."/>
            <person name="de Daruvar A."/>
            <person name="Despons L."/>
            <person name="Fabre E."/>
            <person name="Fairhead C."/>
            <person name="Ferry-Dumazet H."/>
            <person name="Groppi A."/>
            <person name="Hantraye F."/>
            <person name="Hennequin C."/>
            <person name="Jauniaux N."/>
            <person name="Joyet P."/>
            <person name="Kachouri R."/>
            <person name="Kerrest A."/>
            <person name="Koszul R."/>
            <person name="Lemaire M."/>
            <person name="Lesur I."/>
            <person name="Ma L."/>
            <person name="Muller H."/>
            <person name="Nicaud J.M."/>
            <person name="Nikolski M."/>
            <person name="Oztas S."/>
            <person name="Ozier-Kalogeropoulos O."/>
            <person name="Pellenz S."/>
            <person name="Potier S."/>
            <person name="Richard G.F."/>
            <person name="Straub M.L."/>
            <person name="Suleau A."/>
            <person name="Swennene D."/>
            <person name="Tekaia F."/>
            <person name="Wesolowski-Louvel M."/>
            <person name="Westhof E."/>
            <person name="Wirth B."/>
            <person name="Zeniou-Meyer M."/>
            <person name="Zivanovic I."/>
            <person name="Bolotin-Fukuhara M."/>
            <person name="Thierry A."/>
            <person name="Bouchier C."/>
            <person name="Caudron B."/>
            <person name="Scarpelli C."/>
            <person name="Gaillardin C."/>
            <person name="Weissenbach J."/>
            <person name="Wincker P."/>
            <person name="Souciet J.L."/>
        </authorList>
    </citation>
    <scope>NUCLEOTIDE SEQUENCE [LARGE SCALE GENOMIC DNA]</scope>
    <source>
        <strain evidence="9">ATCC 8585 / CBS 2359 / DSM 70799 / NBRC 1267 / NRRL Y-1140 / WM37</strain>
    </source>
</reference>
<comment type="similarity">
    <text evidence="1">Belongs to the peptidase C48 family.</text>
</comment>
<dbReference type="PANTHER" id="PTHR46896:SF3">
    <property type="entry name" value="FI06413P-RELATED"/>
    <property type="match status" value="1"/>
</dbReference>
<dbReference type="GO" id="GO:0005634">
    <property type="term" value="C:nucleus"/>
    <property type="evidence" value="ECO:0007669"/>
    <property type="project" value="TreeGrafter"/>
</dbReference>
<evidence type="ECO:0000256" key="4">
    <source>
        <dbReference type="ARBA" id="ARBA00022786"/>
    </source>
</evidence>
<dbReference type="InterPro" id="IPR038765">
    <property type="entry name" value="Papain-like_cys_pep_sf"/>
</dbReference>
<feature type="compositionally biased region" description="Low complexity" evidence="6">
    <location>
        <begin position="973"/>
        <end position="986"/>
    </location>
</feature>
<dbReference type="PANTHER" id="PTHR46896">
    <property type="entry name" value="SENTRIN-SPECIFIC PROTEASE"/>
    <property type="match status" value="1"/>
</dbReference>
<evidence type="ECO:0000256" key="6">
    <source>
        <dbReference type="SAM" id="MobiDB-lite"/>
    </source>
</evidence>
<dbReference type="PROSITE" id="PS50600">
    <property type="entry name" value="ULP_PROTEASE"/>
    <property type="match status" value="1"/>
</dbReference>
<keyword evidence="2" id="KW-0597">Phosphoprotein</keyword>
<sequence length="1044" mass="118227">MSRHKGRSGTVPSNTLSAYDNNRAIVDNSTSKKINNSKPRPINYDLSRFTIPKSKVTTILDDDDLKEETTSSTLRNGESSTAANRSLLESHNDMPGILGSNTHQQPNEITENFTTEGTVKIVSKASKDPVFQLTTALSVTLSRGKDMSSPVLLFQFMKKSKPIQGFSFTLNDQTVRFWYGFKGEGFGVIFPNEKQFLLPNVDRIKTRCLSWMGSLSSSESAKFLQLMEAFEREMCFTGVDVSSDRIFKVKKREIDAMLNEYKASPSTGTNQMVLFPDRYKSDKLFNKCPNSSLNSLHRGKRGSGNGTVIQLPDYKPLTSYQNQTPDETVSQESFYGNQSTSEKTTEHPPFISYVSNLRRVTRSISDNKKHGDVHHTSDELMESENPELFEPTLSYTFNDGSKLSVTNQDFKCLYNNDWINDTILDFFLKFYIEESISDNVISRSEVYLFSSFFYTKLVSTEASKYENVKKWVINSDLFSKKYVVVPVNMNYHWFGCIIVNLDKLKVAIEEQLTKKLTSKGGNLKSPSLSKTEDDRNSNIASAPTNVTADNIELPTVFLLVFDSLRQTHSRLMDAVKEFIISYGRDVHNYDIQREKLKVRTCLVPQQPNMSDCGVHVILNTKKFFEKPKETLDLWFAKSSYNHSKLVNEFFEKKERRFARKTLRDVLLLLQKQQIAAHGISLGQEKNESIEENHSDLEIIEDFEAKEMETDTMEETGETNHPPNHNNMQCTPIEANLNSKAKAPTPNVETSMYFLKSTPSIERCTPNNDNKHEDQLIIVPESSQNSVANKDINLGNKSERDFYQSALLSDDDHRNESDSCADMISSQPPDRANFRDRCPTAELDDIEDSTSDNEKSKVYDISCSQQRCNVPVSPGKLLNEKLKTLSTNTAVTSDAKYSNCRKYQTVSSLIRQSRAIVDKTRDSDSRITRSDDENECGGKSTDSIRKQLSNELRESNTVSLGKSSSSDGGKLHQPNSCSPSKSSSLPSEDLVEEIVEVQPILEKVHSNRKDNKRKIVHLFSNKENKSYGKNPKIPKASFFDQFASK</sequence>
<accession>Q6CIC8</accession>
<feature type="region of interest" description="Disordered" evidence="6">
    <location>
        <begin position="518"/>
        <end position="541"/>
    </location>
</feature>
<dbReference type="InParanoid" id="Q6CIC8"/>
<dbReference type="STRING" id="284590.Q6CIC8"/>
<evidence type="ECO:0000256" key="2">
    <source>
        <dbReference type="ARBA" id="ARBA00022553"/>
    </source>
</evidence>
<name>Q6CIC8_KLULA</name>
<evidence type="ECO:0000313" key="8">
    <source>
        <dbReference type="EMBL" id="CAG99019.1"/>
    </source>
</evidence>
<dbReference type="SUPFAM" id="SSF54001">
    <property type="entry name" value="Cysteine proteinases"/>
    <property type="match status" value="1"/>
</dbReference>
<proteinExistence type="inferred from homology"/>
<feature type="region of interest" description="Disordered" evidence="6">
    <location>
        <begin position="295"/>
        <end position="347"/>
    </location>
</feature>
<dbReference type="Pfam" id="PF02902">
    <property type="entry name" value="Peptidase_C48"/>
    <property type="match status" value="1"/>
</dbReference>
<feature type="compositionally biased region" description="Low complexity" evidence="6">
    <location>
        <begin position="958"/>
        <end position="967"/>
    </location>
</feature>
<dbReference type="KEGG" id="kla:KLLA0_F27665g"/>
<dbReference type="InterPro" id="IPR003653">
    <property type="entry name" value="Peptidase_C48_C"/>
</dbReference>
<evidence type="ECO:0000256" key="1">
    <source>
        <dbReference type="ARBA" id="ARBA00005234"/>
    </source>
</evidence>
<dbReference type="AlphaFoldDB" id="Q6CIC8"/>
<dbReference type="PaxDb" id="284590-Q6CIC8"/>
<evidence type="ECO:0000256" key="5">
    <source>
        <dbReference type="ARBA" id="ARBA00022801"/>
    </source>
</evidence>
<feature type="compositionally biased region" description="Polar residues" evidence="6">
    <location>
        <begin position="318"/>
        <end position="342"/>
    </location>
</feature>
<feature type="region of interest" description="Disordered" evidence="6">
    <location>
        <begin position="917"/>
        <end position="988"/>
    </location>
</feature>
<dbReference type="MEROPS" id="C48.005"/>
<feature type="compositionally biased region" description="Polar residues" evidence="6">
    <location>
        <begin position="945"/>
        <end position="957"/>
    </location>
</feature>
<dbReference type="HOGENOM" id="CLU_292052_0_0_1"/>
<dbReference type="GO" id="GO:0005737">
    <property type="term" value="C:cytoplasm"/>
    <property type="evidence" value="ECO:0007669"/>
    <property type="project" value="TreeGrafter"/>
</dbReference>
<keyword evidence="5" id="KW-0378">Hydrolase</keyword>
<organism evidence="8 9">
    <name type="scientific">Kluyveromyces lactis (strain ATCC 8585 / CBS 2359 / DSM 70799 / NBRC 1267 / NRRL Y-1140 / WM37)</name>
    <name type="common">Yeast</name>
    <name type="synonym">Candida sphaerica</name>
    <dbReference type="NCBI Taxonomy" id="284590"/>
    <lineage>
        <taxon>Eukaryota</taxon>
        <taxon>Fungi</taxon>
        <taxon>Dikarya</taxon>
        <taxon>Ascomycota</taxon>
        <taxon>Saccharomycotina</taxon>
        <taxon>Saccharomycetes</taxon>
        <taxon>Saccharomycetales</taxon>
        <taxon>Saccharomycetaceae</taxon>
        <taxon>Kluyveromyces</taxon>
    </lineage>
</organism>
<feature type="region of interest" description="Disordered" evidence="6">
    <location>
        <begin position="809"/>
        <end position="835"/>
    </location>
</feature>
<dbReference type="Gene3D" id="3.40.395.10">
    <property type="entry name" value="Adenoviral Proteinase, Chain A"/>
    <property type="match status" value="1"/>
</dbReference>
<dbReference type="GO" id="GO:0006508">
    <property type="term" value="P:proteolysis"/>
    <property type="evidence" value="ECO:0007669"/>
    <property type="project" value="UniProtKB-KW"/>
</dbReference>
<dbReference type="GO" id="GO:0070139">
    <property type="term" value="F:SUMO-specific endopeptidase activity"/>
    <property type="evidence" value="ECO:0007669"/>
    <property type="project" value="TreeGrafter"/>
</dbReference>
<protein>
    <submittedName>
        <fullName evidence="8">KLLA0F27665p</fullName>
    </submittedName>
</protein>
<feature type="domain" description="Ubiquitin-like protease family profile" evidence="7">
    <location>
        <begin position="403"/>
        <end position="623"/>
    </location>
</feature>
<evidence type="ECO:0000256" key="3">
    <source>
        <dbReference type="ARBA" id="ARBA00022670"/>
    </source>
</evidence>
<dbReference type="eggNOG" id="KOG0779">
    <property type="taxonomic scope" value="Eukaryota"/>
</dbReference>
<dbReference type="GO" id="GO:0016926">
    <property type="term" value="P:protein desumoylation"/>
    <property type="evidence" value="ECO:0007669"/>
    <property type="project" value="TreeGrafter"/>
</dbReference>
<keyword evidence="4" id="KW-0833">Ubl conjugation pathway</keyword>
<evidence type="ECO:0000313" key="9">
    <source>
        <dbReference type="Proteomes" id="UP000000598"/>
    </source>
</evidence>
<dbReference type="InterPro" id="IPR051947">
    <property type="entry name" value="Sentrin-specific_protease"/>
</dbReference>
<feature type="compositionally biased region" description="Basic and acidic residues" evidence="6">
    <location>
        <begin position="917"/>
        <end position="930"/>
    </location>
</feature>
<dbReference type="Proteomes" id="UP000000598">
    <property type="component" value="Chromosome F"/>
</dbReference>